<protein>
    <submittedName>
        <fullName evidence="1">Uncharacterized protein</fullName>
    </submittedName>
</protein>
<dbReference type="Proteomes" id="UP000288216">
    <property type="component" value="Unassembled WGS sequence"/>
</dbReference>
<proteinExistence type="predicted"/>
<organism evidence="1 2">
    <name type="scientific">Scyliorhinus torazame</name>
    <name type="common">Cloudy catshark</name>
    <name type="synonym">Catulus torazame</name>
    <dbReference type="NCBI Taxonomy" id="75743"/>
    <lineage>
        <taxon>Eukaryota</taxon>
        <taxon>Metazoa</taxon>
        <taxon>Chordata</taxon>
        <taxon>Craniata</taxon>
        <taxon>Vertebrata</taxon>
        <taxon>Chondrichthyes</taxon>
        <taxon>Elasmobranchii</taxon>
        <taxon>Galeomorphii</taxon>
        <taxon>Galeoidea</taxon>
        <taxon>Carcharhiniformes</taxon>
        <taxon>Scyliorhinidae</taxon>
        <taxon>Scyliorhinus</taxon>
    </lineage>
</organism>
<comment type="caution">
    <text evidence="1">The sequence shown here is derived from an EMBL/GenBank/DDBJ whole genome shotgun (WGS) entry which is preliminary data.</text>
</comment>
<name>A0A401PUQ0_SCYTO</name>
<dbReference type="EMBL" id="BFAA01015375">
    <property type="protein sequence ID" value="GCB76864.1"/>
    <property type="molecule type" value="Genomic_DNA"/>
</dbReference>
<feature type="non-terminal residue" evidence="1">
    <location>
        <position position="1"/>
    </location>
</feature>
<dbReference type="AlphaFoldDB" id="A0A401PUQ0"/>
<reference evidence="1 2" key="1">
    <citation type="journal article" date="2018" name="Nat. Ecol. Evol.">
        <title>Shark genomes provide insights into elasmobranch evolution and the origin of vertebrates.</title>
        <authorList>
            <person name="Hara Y"/>
            <person name="Yamaguchi K"/>
            <person name="Onimaru K"/>
            <person name="Kadota M"/>
            <person name="Koyanagi M"/>
            <person name="Keeley SD"/>
            <person name="Tatsumi K"/>
            <person name="Tanaka K"/>
            <person name="Motone F"/>
            <person name="Kageyama Y"/>
            <person name="Nozu R"/>
            <person name="Adachi N"/>
            <person name="Nishimura O"/>
            <person name="Nakagawa R"/>
            <person name="Tanegashima C"/>
            <person name="Kiyatake I"/>
            <person name="Matsumoto R"/>
            <person name="Murakumo K"/>
            <person name="Nishida K"/>
            <person name="Terakita A"/>
            <person name="Kuratani S"/>
            <person name="Sato K"/>
            <person name="Hyodo S Kuraku.S."/>
        </authorList>
    </citation>
    <scope>NUCLEOTIDE SEQUENCE [LARGE SCALE GENOMIC DNA]</scope>
</reference>
<evidence type="ECO:0000313" key="2">
    <source>
        <dbReference type="Proteomes" id="UP000288216"/>
    </source>
</evidence>
<keyword evidence="2" id="KW-1185">Reference proteome</keyword>
<gene>
    <name evidence="1" type="ORF">scyTo_0019938</name>
</gene>
<sequence length="33" mass="3510">EKGEAERRAGLGSAAFLEHSAVGVGLDTLQQRR</sequence>
<evidence type="ECO:0000313" key="1">
    <source>
        <dbReference type="EMBL" id="GCB76864.1"/>
    </source>
</evidence>
<accession>A0A401PUQ0</accession>